<reference evidence="3 4" key="1">
    <citation type="submission" date="2017-02" db="EMBL/GenBank/DDBJ databases">
        <title>The new phylogeny of genus Mycobacterium.</title>
        <authorList>
            <person name="Tortoli E."/>
            <person name="Trovato A."/>
            <person name="Cirillo D.M."/>
        </authorList>
    </citation>
    <scope>NUCLEOTIDE SEQUENCE [LARGE SCALE GENOMIC DNA]</scope>
    <source>
        <strain evidence="3 4">DSM 44049</strain>
    </source>
</reference>
<evidence type="ECO:0000259" key="2">
    <source>
        <dbReference type="Pfam" id="PF00934"/>
    </source>
</evidence>
<feature type="domain" description="PE" evidence="2">
    <location>
        <begin position="28"/>
        <end position="116"/>
    </location>
</feature>
<dbReference type="Proteomes" id="UP000192739">
    <property type="component" value="Unassembled WGS sequence"/>
</dbReference>
<sequence length="193" mass="20341">MADTAVRFVSPSYAELRTHRGLADMSQVSVSPEALTAAAANLETIAATIEEAHQAAAPMIQMLAPAAADEVSVSIANVFAEHAQEYQAVAGQALAFQGQFVQNLNAGAAAYLGVENVLVYLLRSLDAGVNWTWGQLTQLIINFVASADSWIELVPAPLQNFIIFGPFVSIFIGAIPFILLSSVIQNLIAALGG</sequence>
<dbReference type="RefSeq" id="WP_069419287.1">
    <property type="nucleotide sequence ID" value="NZ_CBCRZH010000003.1"/>
</dbReference>
<evidence type="ECO:0000313" key="4">
    <source>
        <dbReference type="Proteomes" id="UP000192739"/>
    </source>
</evidence>
<comment type="caution">
    <text evidence="3">The sequence shown here is derived from an EMBL/GenBank/DDBJ whole genome shotgun (WGS) entry which is preliminary data.</text>
</comment>
<protein>
    <submittedName>
        <fullName evidence="3">PE family protein</fullName>
    </submittedName>
</protein>
<dbReference type="InterPro" id="IPR038332">
    <property type="entry name" value="PPE_sf"/>
</dbReference>
<gene>
    <name evidence="3" type="ORF">BST27_00015</name>
</gene>
<keyword evidence="1" id="KW-1133">Transmembrane helix</keyword>
<evidence type="ECO:0000313" key="3">
    <source>
        <dbReference type="EMBL" id="ORB10562.1"/>
    </source>
</evidence>
<dbReference type="EMBL" id="MVHT01000001">
    <property type="protein sequence ID" value="ORB10562.1"/>
    <property type="molecule type" value="Genomic_DNA"/>
</dbReference>
<dbReference type="InterPro" id="IPR000084">
    <property type="entry name" value="PE-PGRS_N"/>
</dbReference>
<dbReference type="AlphaFoldDB" id="A0A1E3SFC1"/>
<feature type="transmembrane region" description="Helical" evidence="1">
    <location>
        <begin position="161"/>
        <end position="184"/>
    </location>
</feature>
<dbReference type="Pfam" id="PF00934">
    <property type="entry name" value="PE"/>
    <property type="match status" value="1"/>
</dbReference>
<dbReference type="STRING" id="28445.BHQ20_11630"/>
<accession>A0A1E3SFC1</accession>
<keyword evidence="4" id="KW-1185">Reference proteome</keyword>
<name>A0A1E3SFC1_MYCIE</name>
<proteinExistence type="predicted"/>
<dbReference type="Gene3D" id="1.10.287.850">
    <property type="entry name" value="HP0062-like domain"/>
    <property type="match status" value="1"/>
</dbReference>
<keyword evidence="1" id="KW-0472">Membrane</keyword>
<keyword evidence="1" id="KW-0812">Transmembrane</keyword>
<dbReference type="SUPFAM" id="SSF140459">
    <property type="entry name" value="PE/PPE dimer-like"/>
    <property type="match status" value="1"/>
</dbReference>
<evidence type="ECO:0000256" key="1">
    <source>
        <dbReference type="SAM" id="Phobius"/>
    </source>
</evidence>
<organism evidence="3 4">
    <name type="scientific">Mycobacterium intermedium</name>
    <dbReference type="NCBI Taxonomy" id="28445"/>
    <lineage>
        <taxon>Bacteria</taxon>
        <taxon>Bacillati</taxon>
        <taxon>Actinomycetota</taxon>
        <taxon>Actinomycetes</taxon>
        <taxon>Mycobacteriales</taxon>
        <taxon>Mycobacteriaceae</taxon>
        <taxon>Mycobacterium</taxon>
        <taxon>Mycobacterium simiae complex</taxon>
    </lineage>
</organism>